<keyword evidence="3" id="KW-1185">Reference proteome</keyword>
<comment type="caution">
    <text evidence="2">The sequence shown here is derived from an EMBL/GenBank/DDBJ whole genome shotgun (WGS) entry which is preliminary data.</text>
</comment>
<reference evidence="2 3" key="1">
    <citation type="submission" date="2021-04" db="EMBL/GenBank/DDBJ databases">
        <title>Allobacillus sp. nov. SKP8-2 isolated from shrimp paste.</title>
        <authorList>
            <person name="Tanasupawat S."/>
            <person name="Yiamsombat S."/>
            <person name="Kanchanasin P."/>
            <person name="Kuncharoen N."/>
        </authorList>
    </citation>
    <scope>NUCLEOTIDE SEQUENCE [LARGE SCALE GENOMIC DNA]</scope>
    <source>
        <strain evidence="2 3">SKP8-2</strain>
    </source>
</reference>
<feature type="transmembrane region" description="Helical" evidence="1">
    <location>
        <begin position="56"/>
        <end position="79"/>
    </location>
</feature>
<sequence>MTQNLTKLLAGILLVLFMIRLFNDHLQIPSFLYYIVGMFFLLIVSFTYWKDKRVGLSLFVLIVAIITGFVAVFEIIQVIN</sequence>
<keyword evidence="1" id="KW-0812">Transmembrane</keyword>
<evidence type="ECO:0000313" key="3">
    <source>
        <dbReference type="Proteomes" id="UP000675431"/>
    </source>
</evidence>
<keyword evidence="1" id="KW-1133">Transmembrane helix</keyword>
<dbReference type="AlphaFoldDB" id="A0A941CWX5"/>
<keyword evidence="1" id="KW-0472">Membrane</keyword>
<name>A0A941CWX5_9BACI</name>
<dbReference type="Proteomes" id="UP000675431">
    <property type="component" value="Unassembled WGS sequence"/>
</dbReference>
<evidence type="ECO:0000313" key="2">
    <source>
        <dbReference type="EMBL" id="MBR7553650.1"/>
    </source>
</evidence>
<protein>
    <recommendedName>
        <fullName evidence="4">DUF3953 domain-containing protein</fullName>
    </recommendedName>
</protein>
<proteinExistence type="predicted"/>
<evidence type="ECO:0000256" key="1">
    <source>
        <dbReference type="SAM" id="Phobius"/>
    </source>
</evidence>
<organism evidence="2 3">
    <name type="scientific">Allobacillus saliphilus</name>
    <dbReference type="NCBI Taxonomy" id="2912308"/>
    <lineage>
        <taxon>Bacteria</taxon>
        <taxon>Bacillati</taxon>
        <taxon>Bacillota</taxon>
        <taxon>Bacilli</taxon>
        <taxon>Bacillales</taxon>
        <taxon>Bacillaceae</taxon>
        <taxon>Allobacillus</taxon>
    </lineage>
</organism>
<feature type="transmembrane region" description="Helical" evidence="1">
    <location>
        <begin position="31"/>
        <end position="49"/>
    </location>
</feature>
<accession>A0A941CWX5</accession>
<dbReference type="EMBL" id="JAGSIE010000015">
    <property type="protein sequence ID" value="MBR7553650.1"/>
    <property type="molecule type" value="Genomic_DNA"/>
</dbReference>
<evidence type="ECO:0008006" key="4">
    <source>
        <dbReference type="Google" id="ProtNLM"/>
    </source>
</evidence>
<gene>
    <name evidence="2" type="ORF">KC820_05715</name>
</gene>